<sequence>AIRVVVYWTIPHRPESVFHLHRTCGVIFFPCHEARTEHRDKARARGRREPKRCLKLVNPKASHGPFRSFLDLPGIFGRILTSRGFRPYLDMYKGSCRCLTIQRHGAACRKPGTRERTSFHRKGMGPAPSGRANGMSQASQSFLDFSEWFWVFPSLIDFYGYACHLSACFDFSAICWHFPRIPNGYSYNFLK</sequence>
<name>A0A843WKN1_COLES</name>
<comment type="caution">
    <text evidence="1">The sequence shown here is derived from an EMBL/GenBank/DDBJ whole genome shotgun (WGS) entry which is preliminary data.</text>
</comment>
<evidence type="ECO:0000313" key="2">
    <source>
        <dbReference type="Proteomes" id="UP000652761"/>
    </source>
</evidence>
<dbReference type="EMBL" id="NMUH01003541">
    <property type="protein sequence ID" value="MQM06101.1"/>
    <property type="molecule type" value="Genomic_DNA"/>
</dbReference>
<gene>
    <name evidence="1" type="ORF">Taro_038921</name>
</gene>
<reference evidence="1" key="1">
    <citation type="submission" date="2017-07" db="EMBL/GenBank/DDBJ databases">
        <title>Taro Niue Genome Assembly and Annotation.</title>
        <authorList>
            <person name="Atibalentja N."/>
            <person name="Keating K."/>
            <person name="Fields C.J."/>
        </authorList>
    </citation>
    <scope>NUCLEOTIDE SEQUENCE</scope>
    <source>
        <strain evidence="1">Niue_2</strain>
        <tissue evidence="1">Leaf</tissue>
    </source>
</reference>
<dbReference type="Proteomes" id="UP000652761">
    <property type="component" value="Unassembled WGS sequence"/>
</dbReference>
<accession>A0A843WKN1</accession>
<proteinExistence type="predicted"/>
<keyword evidence="2" id="KW-1185">Reference proteome</keyword>
<organism evidence="1 2">
    <name type="scientific">Colocasia esculenta</name>
    <name type="common">Wild taro</name>
    <name type="synonym">Arum esculentum</name>
    <dbReference type="NCBI Taxonomy" id="4460"/>
    <lineage>
        <taxon>Eukaryota</taxon>
        <taxon>Viridiplantae</taxon>
        <taxon>Streptophyta</taxon>
        <taxon>Embryophyta</taxon>
        <taxon>Tracheophyta</taxon>
        <taxon>Spermatophyta</taxon>
        <taxon>Magnoliopsida</taxon>
        <taxon>Liliopsida</taxon>
        <taxon>Araceae</taxon>
        <taxon>Aroideae</taxon>
        <taxon>Colocasieae</taxon>
        <taxon>Colocasia</taxon>
    </lineage>
</organism>
<evidence type="ECO:0000313" key="1">
    <source>
        <dbReference type="EMBL" id="MQM06101.1"/>
    </source>
</evidence>
<protein>
    <submittedName>
        <fullName evidence="1">Uncharacterized protein</fullName>
    </submittedName>
</protein>
<feature type="non-terminal residue" evidence="1">
    <location>
        <position position="1"/>
    </location>
</feature>
<dbReference type="AlphaFoldDB" id="A0A843WKN1"/>